<dbReference type="GO" id="GO:0031177">
    <property type="term" value="F:phosphopantetheine binding"/>
    <property type="evidence" value="ECO:0007669"/>
    <property type="project" value="InterPro"/>
</dbReference>
<proteinExistence type="predicted"/>
<dbReference type="NCBIfam" id="NF003417">
    <property type="entry name" value="PRK04813.1"/>
    <property type="match status" value="2"/>
</dbReference>
<protein>
    <submittedName>
        <fullName evidence="5">Amino acid adenylation domain-containing protein</fullName>
    </submittedName>
</protein>
<keyword evidence="3" id="KW-0597">Phosphoprotein</keyword>
<dbReference type="PANTHER" id="PTHR45527:SF1">
    <property type="entry name" value="FATTY ACID SYNTHASE"/>
    <property type="match status" value="1"/>
</dbReference>
<dbReference type="Gene3D" id="3.30.559.10">
    <property type="entry name" value="Chloramphenicol acetyltransferase-like domain"/>
    <property type="match status" value="2"/>
</dbReference>
<dbReference type="InterPro" id="IPR000873">
    <property type="entry name" value="AMP-dep_synth/lig_dom"/>
</dbReference>
<dbReference type="Pfam" id="PF13193">
    <property type="entry name" value="AMP-binding_C"/>
    <property type="match status" value="2"/>
</dbReference>
<feature type="domain" description="Carrier" evidence="4">
    <location>
        <begin position="2170"/>
        <end position="2245"/>
    </location>
</feature>
<dbReference type="PROSITE" id="PS00455">
    <property type="entry name" value="AMP_BINDING"/>
    <property type="match status" value="1"/>
</dbReference>
<dbReference type="Pfam" id="PF00668">
    <property type="entry name" value="Condensation"/>
    <property type="match status" value="2"/>
</dbReference>
<dbReference type="InterPro" id="IPR025110">
    <property type="entry name" value="AMP-bd_C"/>
</dbReference>
<dbReference type="EMBL" id="VXDD01000005">
    <property type="protein sequence ID" value="KAB0300146.1"/>
    <property type="molecule type" value="Genomic_DNA"/>
</dbReference>
<dbReference type="Pfam" id="PF00550">
    <property type="entry name" value="PP-binding"/>
    <property type="match status" value="3"/>
</dbReference>
<dbReference type="InterPro" id="IPR036736">
    <property type="entry name" value="ACP-like_sf"/>
</dbReference>
<dbReference type="NCBIfam" id="TIGR01733">
    <property type="entry name" value="AA-adenyl-dom"/>
    <property type="match status" value="2"/>
</dbReference>
<evidence type="ECO:0000256" key="2">
    <source>
        <dbReference type="ARBA" id="ARBA00022450"/>
    </source>
</evidence>
<dbReference type="GO" id="GO:0044550">
    <property type="term" value="P:secondary metabolite biosynthetic process"/>
    <property type="evidence" value="ECO:0007669"/>
    <property type="project" value="TreeGrafter"/>
</dbReference>
<evidence type="ECO:0000313" key="6">
    <source>
        <dbReference type="Proteomes" id="UP000326687"/>
    </source>
</evidence>
<evidence type="ECO:0000313" key="5">
    <source>
        <dbReference type="EMBL" id="KAB0300146.1"/>
    </source>
</evidence>
<dbReference type="Gene3D" id="3.30.300.30">
    <property type="match status" value="2"/>
</dbReference>
<dbReference type="InterPro" id="IPR020845">
    <property type="entry name" value="AMP-binding_CS"/>
</dbReference>
<comment type="cofactor">
    <cofactor evidence="1">
        <name>pantetheine 4'-phosphate</name>
        <dbReference type="ChEBI" id="CHEBI:47942"/>
    </cofactor>
</comment>
<organism evidence="5 6">
    <name type="scientific">Vibrio fortis</name>
    <dbReference type="NCBI Taxonomy" id="212667"/>
    <lineage>
        <taxon>Bacteria</taxon>
        <taxon>Pseudomonadati</taxon>
        <taxon>Pseudomonadota</taxon>
        <taxon>Gammaproteobacteria</taxon>
        <taxon>Vibrionales</taxon>
        <taxon>Vibrionaceae</taxon>
        <taxon>Vibrio</taxon>
    </lineage>
</organism>
<dbReference type="SMART" id="SM00823">
    <property type="entry name" value="PKS_PP"/>
    <property type="match status" value="3"/>
</dbReference>
<accession>A0A5N3RZW4</accession>
<evidence type="ECO:0000256" key="3">
    <source>
        <dbReference type="ARBA" id="ARBA00022553"/>
    </source>
</evidence>
<dbReference type="Gene3D" id="3.40.50.12780">
    <property type="entry name" value="N-terminal domain of ligase-like"/>
    <property type="match status" value="1"/>
</dbReference>
<dbReference type="Gene3D" id="1.10.1200.10">
    <property type="entry name" value="ACP-like"/>
    <property type="match status" value="3"/>
</dbReference>
<name>A0A5N3RZW4_9VIBR</name>
<feature type="domain" description="Carrier" evidence="4">
    <location>
        <begin position="1108"/>
        <end position="1182"/>
    </location>
</feature>
<dbReference type="InterPro" id="IPR006162">
    <property type="entry name" value="Ppantetheine_attach_site"/>
</dbReference>
<dbReference type="RefSeq" id="WP_150897555.1">
    <property type="nucleotide sequence ID" value="NZ_VXDD01000005.1"/>
</dbReference>
<dbReference type="CDD" id="cd05930">
    <property type="entry name" value="A_NRPS"/>
    <property type="match status" value="1"/>
</dbReference>
<dbReference type="GO" id="GO:0003824">
    <property type="term" value="F:catalytic activity"/>
    <property type="evidence" value="ECO:0007669"/>
    <property type="project" value="InterPro"/>
</dbReference>
<dbReference type="InterPro" id="IPR010071">
    <property type="entry name" value="AA_adenyl_dom"/>
</dbReference>
<dbReference type="FunFam" id="3.30.300.30:FF:000015">
    <property type="entry name" value="Nonribosomal peptide synthase SidD"/>
    <property type="match status" value="1"/>
</dbReference>
<dbReference type="PROSITE" id="PS00012">
    <property type="entry name" value="PHOSPHOPANTETHEINE"/>
    <property type="match status" value="2"/>
</dbReference>
<dbReference type="InterPro" id="IPR001242">
    <property type="entry name" value="Condensation_dom"/>
</dbReference>
<dbReference type="Pfam" id="PF00501">
    <property type="entry name" value="AMP-binding"/>
    <property type="match status" value="2"/>
</dbReference>
<dbReference type="GO" id="GO:0005737">
    <property type="term" value="C:cytoplasm"/>
    <property type="evidence" value="ECO:0007669"/>
    <property type="project" value="TreeGrafter"/>
</dbReference>
<dbReference type="SUPFAM" id="SSF47336">
    <property type="entry name" value="ACP-like"/>
    <property type="match status" value="3"/>
</dbReference>
<dbReference type="PROSITE" id="PS50075">
    <property type="entry name" value="CARRIER"/>
    <property type="match status" value="3"/>
</dbReference>
<feature type="domain" description="Carrier" evidence="4">
    <location>
        <begin position="1018"/>
        <end position="1091"/>
    </location>
</feature>
<keyword evidence="2" id="KW-0596">Phosphopantetheine</keyword>
<dbReference type="InterPro" id="IPR045851">
    <property type="entry name" value="AMP-bd_C_sf"/>
</dbReference>
<dbReference type="InterPro" id="IPR023213">
    <property type="entry name" value="CAT-like_dom_sf"/>
</dbReference>
<dbReference type="PANTHER" id="PTHR45527">
    <property type="entry name" value="NONRIBOSOMAL PEPTIDE SYNTHETASE"/>
    <property type="match status" value="1"/>
</dbReference>
<evidence type="ECO:0000256" key="1">
    <source>
        <dbReference type="ARBA" id="ARBA00001957"/>
    </source>
</evidence>
<dbReference type="SUPFAM" id="SSF56801">
    <property type="entry name" value="Acetyl-CoA synthetase-like"/>
    <property type="match status" value="2"/>
</dbReference>
<reference evidence="5 6" key="1">
    <citation type="submission" date="2019-09" db="EMBL/GenBank/DDBJ databases">
        <title>Vibrio Fortis S7-72.</title>
        <authorList>
            <person name="Das S.K."/>
        </authorList>
    </citation>
    <scope>NUCLEOTIDE SEQUENCE [LARGE SCALE GENOMIC DNA]</scope>
    <source>
        <strain evidence="5 6">S7-72</strain>
    </source>
</reference>
<dbReference type="SUPFAM" id="SSF52777">
    <property type="entry name" value="CoA-dependent acyltransferases"/>
    <property type="match status" value="4"/>
</dbReference>
<dbReference type="FunFam" id="1.10.1200.10:FF:000016">
    <property type="entry name" value="Non-ribosomal peptide synthase"/>
    <property type="match status" value="1"/>
</dbReference>
<dbReference type="InterPro" id="IPR042099">
    <property type="entry name" value="ANL_N_sf"/>
</dbReference>
<dbReference type="Gene3D" id="3.40.50.980">
    <property type="match status" value="2"/>
</dbReference>
<dbReference type="GO" id="GO:0043041">
    <property type="term" value="P:amino acid activation for nonribosomal peptide biosynthetic process"/>
    <property type="evidence" value="ECO:0007669"/>
    <property type="project" value="TreeGrafter"/>
</dbReference>
<dbReference type="Gene3D" id="2.30.38.10">
    <property type="entry name" value="Luciferase, Domain 3"/>
    <property type="match status" value="1"/>
</dbReference>
<sequence length="2262" mass="252512">MDLLKPLINLREKGIQIEAHDDLLKINSSPINTGLDLKLSQTEYQWLLSNQDGIVETMSKYPEYFERLLVSSNQKSLWFLYQLSPTSSAYNMYFTSVLGGEKQLPLDLTILKESFFETVSHHRSLRTGYAQEGSRVYGNLFTSDVAKLTVDYTSFSKSELDDWVAKQTDEPFDIEKGYVCRANVVFNTFEKETTPYLILTLHHIAGDYYSIEQLMQTWAEYYLYLANGEDQPLPSEQYCSWAQEQQDYLSSEAAAKSLQFWKDSLTPLPEPLLLPTDFERGDVQEFDGGQIHFHTSKSITSKVKTLSSQLNTTPYSVLFSAFQFFFHKLSGQSKFLLGSPTMGRYGRRHKSVVGYCVNPVLIPANFTEPQSFEALVKTFTEFYRKTVRHQKVPLTTLTESLLTERRADKTAIVSHMFTYARIHDHSLAMPITDHAESSGQRGAAHDLNLVVYEYEDSFRLHWRFNSSLYRKQTVESISHDFLEILETVLNKPEVKLNEHLFRQWLPTVEQSSPQKTTALSLWLSRERSEPALLYNEKSIRGEELGLSASNLAFALRGKGVSHGGRVAVLLPRGVEQVTAMLSAWYLGAAYVPLDLSQPAERSSMMLEEAEVNVVIGFGKRPDWLAVQMEWVDVSKLPSGSIEPESLDAKDLAYLIFTSGSTGKPKAVTVSHGALASYVIAVNKRLEMPSGSVYASLASVATDLGYTSLWGGLLAGHAVRLLDEDFMLDAEALSEHLNRYPVDMLKVVPSHLQGLMASECEGLLPRNALVLGGEGVSQRLLEEIEQTAPSLRIFNHYGPTEATVGVIAGRLSSKEPIALGEPLDGCRVYILDKSLQAVPVGAVGDLYISGNQLAQGYWKDLEKTKLSFIEDPFSDQEKMYSTGDRVKRLPDGQVQFIGRADGQVKIRGYRVELAEVESHINALTGVAEAAVLFENNNVREALTAIVVLDKEWHRKDAKLALAELKRQLSEQLPAHMQPHFWQFKETIPRAVNGKVDRKSLSLTVEKVEENEISGGEHESSANAFWCDLFAQVLEVPSEVVSSTDSFFAIGGDSIRALQLVALARKQGVALTPQLLFKHQSAKELTQVLASQHQATESTENQISSDSRVSNLASAQNVVKSLWSSTLSVSNVNNDDNFFAIGGDSILALKLIAAAKKEGLTLLPQHVFQHQSVNELAQFILPQLGNNDVDVQTSQAKEKHRCDLDRLPLTITTDEVTAEISARDLNEICQHIPATNIEDVLPLAPTQQGILFHCLLDQNPQLYLNVTSMSLDGHINSAAFLAAWEEAILRHDINRGRFIWNELEQPYLVVCRNVQFSTNFLDWTDFSHQEQLTLFRELVDKDKQTGFALDESPLMKITLIKFDESVYRMVWSRHHLVVDGWTSALIADDAMTIYRNQAVSPAPRYADYFKWIAKQDAEVAEQKWRTYLADVEQVPHLPKPTQPKQGQNSYQKFISKRITQQLESQARSHGLTLNTIVQVAWSLTLSRYLGQYHVLFGMTSSGRPQEVDGIEKMAGVFLSSLPVNVKLDPAAKLIDVAKQMQLDVVELRGIEHVPLSNIQSNVSLEPGELLFDTVLVFQNFPFPPALADMKAPEFDLLEVFGTSNFPIMLQVTPNESLQLNCTYDCQAVSNTLVERMLSTFELALINLTKDLSQEVHQAVEALVFVPEPLPLAARDSNWDFLTEIEHQSRDSGDAVALITEDRTLTYRELVTEVDALAASLSHWTYDNDQPVAVCLNRKAELLVTLLSLYKLGLCYIPLDPTLPPARLGNIIEQAKPQLTISDVVLPKCRSVNIDDIKQTVNDGQKVKAKHSKQLAYTIFTSGSTGNPKGVQIERGALNHFLQSISPVARLTREDTLLALTTVGFDIAVLELFLPLIHGSTVVLASDQKSKDSQCLSDLMERHSITVMQATPATWQSLADMNEAWWASLRVLAGGEALPTTLAKRLKQKAKSVTNVYGPTEATVWASSQTVDHTQGQIVALGKPIENMQFYVLDELLNPVAEGVEGELYISGESLARGYLGRADLTACSFIPNPFSDQFGARMYRTGDRVFVDENKELQFLGRSDFQIKLRGFRIELGEIESVLLSQKGVKEAVVKVWQADSQHGYIAAYVTARDGVVLGSETLLQLAAEHLPAYMIPSTLMIMDALPLNSNGKVDRKALVEPAQQGMSHYCAPTTELEMQLVEIWQELLGHDQIGTQDSFFSLGGNSLTATRLQARIQRTFQAQIALADLFHNPTIAELSQMLEGETIQQDDLEAMSDLLDLFE</sequence>
<dbReference type="Proteomes" id="UP000326687">
    <property type="component" value="Unassembled WGS sequence"/>
</dbReference>
<dbReference type="Gene3D" id="3.30.559.30">
    <property type="entry name" value="Nonribosomal peptide synthetase, condensation domain"/>
    <property type="match status" value="2"/>
</dbReference>
<dbReference type="InterPro" id="IPR009081">
    <property type="entry name" value="PP-bd_ACP"/>
</dbReference>
<gene>
    <name evidence="5" type="ORF">F2Z80_23880</name>
</gene>
<dbReference type="InterPro" id="IPR020806">
    <property type="entry name" value="PKS_PP-bd"/>
</dbReference>
<comment type="caution">
    <text evidence="5">The sequence shown here is derived from an EMBL/GenBank/DDBJ whole genome shotgun (WGS) entry which is preliminary data.</text>
</comment>
<evidence type="ECO:0000259" key="4">
    <source>
        <dbReference type="PROSITE" id="PS50075"/>
    </source>
</evidence>
<dbReference type="GO" id="GO:0072330">
    <property type="term" value="P:monocarboxylic acid biosynthetic process"/>
    <property type="evidence" value="ECO:0007669"/>
    <property type="project" value="UniProtKB-ARBA"/>
</dbReference>